<protein>
    <submittedName>
        <fullName evidence="3">Protein UNUSUAL FLORAL ORGANS-like</fullName>
    </submittedName>
</protein>
<dbReference type="SUPFAM" id="SSF117281">
    <property type="entry name" value="Kelch motif"/>
    <property type="match status" value="1"/>
</dbReference>
<keyword evidence="2" id="KW-1185">Reference proteome</keyword>
<dbReference type="GeneID" id="111021090"/>
<sequence length="385" mass="43127">MQKLSLFPSTMWSGLPLDLLANIFSFLSPDSLARARSACKHWHECVDTRPSCTEPISSPCHPSWFIALPLRAHKLCFAHNPLLDNWHRLSLEFLPELVKSISPVGSLLLLRSISSVVLQLVICNPFTCQFQYLPKPNIARTNPAVGVVIQNTGQNSQFPDFMIYVAGGMSEAPKGGTMYESKLEMYDSRNNSWRIVGSMPVEFSVRLTVWTQNESVYSNGVLYWITSARAFSVMGFEIDSNICRELQVPMADRLEFASLTCRNGRLALVGGICGEDACVWELGDGDMWVLVETVPNDLGIKLLGGCNRSWINTKCVGNNEVMCLYKELGSGMVIWREIKEINKREWVWVEGCSSIRGKRVHNLPIKGLLLHPSLAPFASYSNYTP</sequence>
<dbReference type="SMART" id="SM00612">
    <property type="entry name" value="Kelch"/>
    <property type="match status" value="1"/>
</dbReference>
<dbReference type="SMART" id="SM00256">
    <property type="entry name" value="FBOX"/>
    <property type="match status" value="1"/>
</dbReference>
<dbReference type="SUPFAM" id="SSF81383">
    <property type="entry name" value="F-box domain"/>
    <property type="match status" value="1"/>
</dbReference>
<reference evidence="3" key="1">
    <citation type="submission" date="2025-08" db="UniProtKB">
        <authorList>
            <consortium name="RefSeq"/>
        </authorList>
    </citation>
    <scope>IDENTIFICATION</scope>
    <source>
        <strain evidence="3">OHB3-1</strain>
    </source>
</reference>
<organism evidence="2 3">
    <name type="scientific">Momordica charantia</name>
    <name type="common">Bitter gourd</name>
    <name type="synonym">Balsam pear</name>
    <dbReference type="NCBI Taxonomy" id="3673"/>
    <lineage>
        <taxon>Eukaryota</taxon>
        <taxon>Viridiplantae</taxon>
        <taxon>Streptophyta</taxon>
        <taxon>Embryophyta</taxon>
        <taxon>Tracheophyta</taxon>
        <taxon>Spermatophyta</taxon>
        <taxon>Magnoliopsida</taxon>
        <taxon>eudicotyledons</taxon>
        <taxon>Gunneridae</taxon>
        <taxon>Pentapetalae</taxon>
        <taxon>rosids</taxon>
        <taxon>fabids</taxon>
        <taxon>Cucurbitales</taxon>
        <taxon>Cucurbitaceae</taxon>
        <taxon>Momordiceae</taxon>
        <taxon>Momordica</taxon>
    </lineage>
</organism>
<dbReference type="InterPro" id="IPR050796">
    <property type="entry name" value="SCF_F-box_component"/>
</dbReference>
<dbReference type="InterPro" id="IPR006652">
    <property type="entry name" value="Kelch_1"/>
</dbReference>
<dbReference type="Pfam" id="PF12937">
    <property type="entry name" value="F-box-like"/>
    <property type="match status" value="1"/>
</dbReference>
<name>A0A6J1DL72_MOMCH</name>
<dbReference type="InterPro" id="IPR017451">
    <property type="entry name" value="F-box-assoc_interact_dom"/>
</dbReference>
<dbReference type="InterPro" id="IPR036047">
    <property type="entry name" value="F-box-like_dom_sf"/>
</dbReference>
<evidence type="ECO:0000313" key="2">
    <source>
        <dbReference type="Proteomes" id="UP000504603"/>
    </source>
</evidence>
<evidence type="ECO:0000313" key="3">
    <source>
        <dbReference type="RefSeq" id="XP_022153631.1"/>
    </source>
</evidence>
<dbReference type="NCBIfam" id="TIGR01640">
    <property type="entry name" value="F_box_assoc_1"/>
    <property type="match status" value="1"/>
</dbReference>
<dbReference type="AlphaFoldDB" id="A0A6J1DL72"/>
<dbReference type="OrthoDB" id="7956040at2759"/>
<dbReference type="Gene3D" id="2.120.10.80">
    <property type="entry name" value="Kelch-type beta propeller"/>
    <property type="match status" value="1"/>
</dbReference>
<dbReference type="Pfam" id="PF01344">
    <property type="entry name" value="Kelch_1"/>
    <property type="match status" value="1"/>
</dbReference>
<dbReference type="PROSITE" id="PS50181">
    <property type="entry name" value="FBOX"/>
    <property type="match status" value="1"/>
</dbReference>
<dbReference type="InterPro" id="IPR001810">
    <property type="entry name" value="F-box_dom"/>
</dbReference>
<dbReference type="KEGG" id="mcha:111021090"/>
<evidence type="ECO:0000259" key="1">
    <source>
        <dbReference type="PROSITE" id="PS50181"/>
    </source>
</evidence>
<dbReference type="CDD" id="cd09917">
    <property type="entry name" value="F-box_SF"/>
    <property type="match status" value="1"/>
</dbReference>
<dbReference type="InterPro" id="IPR015915">
    <property type="entry name" value="Kelch-typ_b-propeller"/>
</dbReference>
<dbReference type="PANTHER" id="PTHR31672">
    <property type="entry name" value="BNACNNG10540D PROTEIN"/>
    <property type="match status" value="1"/>
</dbReference>
<dbReference type="Gene3D" id="1.20.1280.50">
    <property type="match status" value="1"/>
</dbReference>
<dbReference type="PANTHER" id="PTHR31672:SF2">
    <property type="entry name" value="F-BOX DOMAIN-CONTAINING PROTEIN"/>
    <property type="match status" value="1"/>
</dbReference>
<accession>A0A6J1DL72</accession>
<gene>
    <name evidence="3" type="primary">LOC111021090</name>
</gene>
<dbReference type="RefSeq" id="XP_022153631.1">
    <property type="nucleotide sequence ID" value="XM_022297939.1"/>
</dbReference>
<proteinExistence type="predicted"/>
<feature type="domain" description="F-box" evidence="1">
    <location>
        <begin position="9"/>
        <end position="48"/>
    </location>
</feature>
<dbReference type="Proteomes" id="UP000504603">
    <property type="component" value="Unplaced"/>
</dbReference>